<dbReference type="Proteomes" id="UP000228750">
    <property type="component" value="Unassembled WGS sequence"/>
</dbReference>
<keyword evidence="1" id="KW-0472">Membrane</keyword>
<gene>
    <name evidence="2" type="ORF">COX82_04870</name>
</gene>
<dbReference type="EMBL" id="PFPJ01000086">
    <property type="protein sequence ID" value="PIZ92425.1"/>
    <property type="molecule type" value="Genomic_DNA"/>
</dbReference>
<accession>A0A2M7V1Z9</accession>
<evidence type="ECO:0000313" key="2">
    <source>
        <dbReference type="EMBL" id="PIZ92425.1"/>
    </source>
</evidence>
<name>A0A2M7V1Z9_9BACT</name>
<comment type="caution">
    <text evidence="2">The sequence shown here is derived from an EMBL/GenBank/DDBJ whole genome shotgun (WGS) entry which is preliminary data.</text>
</comment>
<protein>
    <recommendedName>
        <fullName evidence="4">PsbP C-terminal domain-containing protein</fullName>
    </recommendedName>
</protein>
<organism evidence="2 3">
    <name type="scientific">Candidatus Magasanikbacteria bacterium CG_4_10_14_0_2_um_filter_41_10</name>
    <dbReference type="NCBI Taxonomy" id="1974638"/>
    <lineage>
        <taxon>Bacteria</taxon>
        <taxon>Candidatus Magasanikiibacteriota</taxon>
    </lineage>
</organism>
<proteinExistence type="predicted"/>
<sequence>MSKKIVLIGGSIFLLVLLGGGIYFYMASTPPSQKQPIPVDTNEVTVQKMQEVSPSNVPEKQAQQDRIDVAFETYSNEEEGISIDYPKNWTVSEGSSPTVATFASPLQNSDDTFQETVGIMVQDSSAADLSLEEFRTQATTALSQYIQNLQIVSEDDDELDGEPAKSILFSGTYPTDDHLSETYQIYTVYDGYVYIITYTGMPDDFETLMPTVKDMLASFSF</sequence>
<evidence type="ECO:0000313" key="3">
    <source>
        <dbReference type="Proteomes" id="UP000228750"/>
    </source>
</evidence>
<keyword evidence="1" id="KW-1133">Transmembrane helix</keyword>
<dbReference type="AlphaFoldDB" id="A0A2M7V1Z9"/>
<dbReference type="Gene3D" id="3.40.1000.10">
    <property type="entry name" value="Mog1/PsbP, alpha/beta/alpha sandwich"/>
    <property type="match status" value="1"/>
</dbReference>
<feature type="transmembrane region" description="Helical" evidence="1">
    <location>
        <begin position="5"/>
        <end position="26"/>
    </location>
</feature>
<keyword evidence="1" id="KW-0812">Transmembrane</keyword>
<dbReference type="Pfam" id="PF18933">
    <property type="entry name" value="PsbP_2"/>
    <property type="match status" value="1"/>
</dbReference>
<evidence type="ECO:0008006" key="4">
    <source>
        <dbReference type="Google" id="ProtNLM"/>
    </source>
</evidence>
<evidence type="ECO:0000256" key="1">
    <source>
        <dbReference type="SAM" id="Phobius"/>
    </source>
</evidence>
<reference evidence="3" key="1">
    <citation type="submission" date="2017-09" db="EMBL/GenBank/DDBJ databases">
        <title>Depth-based differentiation of microbial function through sediment-hosted aquifers and enrichment of novel symbionts in the deep terrestrial subsurface.</title>
        <authorList>
            <person name="Probst A.J."/>
            <person name="Ladd B."/>
            <person name="Jarett J.K."/>
            <person name="Geller-Mcgrath D.E."/>
            <person name="Sieber C.M.K."/>
            <person name="Emerson J.B."/>
            <person name="Anantharaman K."/>
            <person name="Thomas B.C."/>
            <person name="Malmstrom R."/>
            <person name="Stieglmeier M."/>
            <person name="Klingl A."/>
            <person name="Woyke T."/>
            <person name="Ryan C.M."/>
            <person name="Banfield J.F."/>
        </authorList>
    </citation>
    <scope>NUCLEOTIDE SEQUENCE [LARGE SCALE GENOMIC DNA]</scope>
</reference>